<feature type="non-terminal residue" evidence="1">
    <location>
        <position position="402"/>
    </location>
</feature>
<comment type="caution">
    <text evidence="1">The sequence shown here is derived from an EMBL/GenBank/DDBJ whole genome shotgun (WGS) entry which is preliminary data.</text>
</comment>
<dbReference type="EMBL" id="JARIHO010000031">
    <property type="protein sequence ID" value="KAJ7336242.1"/>
    <property type="molecule type" value="Genomic_DNA"/>
</dbReference>
<sequence>MSSPLPHVSSGSNSPILLLPVEITAKIFTTCLPTLSSKSRPIPWPSPRAAPLLLAQICRQWRDLSLGMPTLWTSICFVAPSRQLLELWLSRAGNLPLTILLVTSDESRARMFMEAVIPYCSRWKEARLTLPLSAVLQLNMMPFPLLEQLTVFTVGNNIWAADDLFIIRDAPLLRFADISIFPQVDLPFEQLNTLRVGKSGVPQTIAILQRCPDLLDLACAYAGVGDQSTTYLPVELRSLRSLTAVDKRILPFLTVPRLERLDIAGNIRAGDLQSLISRSSCDLRVLCVQICRTPAPHLEPLLRVATSVVHLQLQGEGIESQIFRDTNILPKLEFLEIRDPTRIVLPRIRHSLNPQSHTWRFREAAARSDDDYRALADMLWWRQAHGSLRSFQLSLGPAAPFP</sequence>
<evidence type="ECO:0000313" key="1">
    <source>
        <dbReference type="EMBL" id="KAJ7336242.1"/>
    </source>
</evidence>
<evidence type="ECO:0008006" key="3">
    <source>
        <dbReference type="Google" id="ProtNLM"/>
    </source>
</evidence>
<gene>
    <name evidence="1" type="ORF">DFH08DRAFT_284751</name>
</gene>
<dbReference type="SUPFAM" id="SSF52047">
    <property type="entry name" value="RNI-like"/>
    <property type="match status" value="1"/>
</dbReference>
<evidence type="ECO:0000313" key="2">
    <source>
        <dbReference type="Proteomes" id="UP001218218"/>
    </source>
</evidence>
<dbReference type="Proteomes" id="UP001218218">
    <property type="component" value="Unassembled WGS sequence"/>
</dbReference>
<accession>A0AAD6ZS81</accession>
<proteinExistence type="predicted"/>
<name>A0AAD6ZS81_9AGAR</name>
<keyword evidence="2" id="KW-1185">Reference proteome</keyword>
<dbReference type="AlphaFoldDB" id="A0AAD6ZS81"/>
<protein>
    <recommendedName>
        <fullName evidence="3">F-box domain-containing protein</fullName>
    </recommendedName>
</protein>
<organism evidence="1 2">
    <name type="scientific">Mycena albidolilacea</name>
    <dbReference type="NCBI Taxonomy" id="1033008"/>
    <lineage>
        <taxon>Eukaryota</taxon>
        <taxon>Fungi</taxon>
        <taxon>Dikarya</taxon>
        <taxon>Basidiomycota</taxon>
        <taxon>Agaricomycotina</taxon>
        <taxon>Agaricomycetes</taxon>
        <taxon>Agaricomycetidae</taxon>
        <taxon>Agaricales</taxon>
        <taxon>Marasmiineae</taxon>
        <taxon>Mycenaceae</taxon>
        <taxon>Mycena</taxon>
    </lineage>
</organism>
<reference evidence="1" key="1">
    <citation type="submission" date="2023-03" db="EMBL/GenBank/DDBJ databases">
        <title>Massive genome expansion in bonnet fungi (Mycena s.s.) driven by repeated elements and novel gene families across ecological guilds.</title>
        <authorList>
            <consortium name="Lawrence Berkeley National Laboratory"/>
            <person name="Harder C.B."/>
            <person name="Miyauchi S."/>
            <person name="Viragh M."/>
            <person name="Kuo A."/>
            <person name="Thoen E."/>
            <person name="Andreopoulos B."/>
            <person name="Lu D."/>
            <person name="Skrede I."/>
            <person name="Drula E."/>
            <person name="Henrissat B."/>
            <person name="Morin E."/>
            <person name="Kohler A."/>
            <person name="Barry K."/>
            <person name="LaButti K."/>
            <person name="Morin E."/>
            <person name="Salamov A."/>
            <person name="Lipzen A."/>
            <person name="Mereny Z."/>
            <person name="Hegedus B."/>
            <person name="Baldrian P."/>
            <person name="Stursova M."/>
            <person name="Weitz H."/>
            <person name="Taylor A."/>
            <person name="Grigoriev I.V."/>
            <person name="Nagy L.G."/>
            <person name="Martin F."/>
            <person name="Kauserud H."/>
        </authorList>
    </citation>
    <scope>NUCLEOTIDE SEQUENCE</scope>
    <source>
        <strain evidence="1">CBHHK002</strain>
    </source>
</reference>